<dbReference type="Proteomes" id="UP000295310">
    <property type="component" value="Unassembled WGS sequence"/>
</dbReference>
<evidence type="ECO:0000256" key="2">
    <source>
        <dbReference type="ARBA" id="ARBA00022490"/>
    </source>
</evidence>
<reference evidence="9 10" key="1">
    <citation type="submission" date="2019-01" db="EMBL/GenBank/DDBJ databases">
        <title>Draft genome sequences of the type strains of six Macrococcus species.</title>
        <authorList>
            <person name="Mazhar S."/>
            <person name="Altermann E."/>
            <person name="Hill C."/>
            <person name="Mcauliffe O."/>
        </authorList>
    </citation>
    <scope>NUCLEOTIDE SEQUENCE [LARGE SCALE GENOMIC DNA]</scope>
    <source>
        <strain evidence="9 10">CCM4811</strain>
    </source>
</reference>
<dbReference type="FunFam" id="3.40.50.300:FF:000901">
    <property type="entry name" value="Chromosome partition protein Smc"/>
    <property type="match status" value="1"/>
</dbReference>
<dbReference type="FunFam" id="3.40.50.300:FF:000984">
    <property type="entry name" value="Chromosome partition protein Smc"/>
    <property type="match status" value="1"/>
</dbReference>
<dbReference type="Gene3D" id="3.30.70.1620">
    <property type="match status" value="1"/>
</dbReference>
<dbReference type="RefSeq" id="WP_133430968.1">
    <property type="nucleotide sequence ID" value="NZ_SCWA01000002.1"/>
</dbReference>
<feature type="coiled-coil region" evidence="7">
    <location>
        <begin position="665"/>
        <end position="730"/>
    </location>
</feature>
<comment type="subcellular location">
    <subcellularLocation>
        <location evidence="1 7">Cytoplasm</location>
    </subcellularLocation>
</comment>
<dbReference type="OrthoDB" id="9808768at2"/>
<keyword evidence="10" id="KW-1185">Reference proteome</keyword>
<gene>
    <name evidence="7 9" type="primary">smc</name>
    <name evidence="9" type="ORF">ERX27_01070</name>
</gene>
<feature type="coiled-coil region" evidence="7">
    <location>
        <begin position="308"/>
        <end position="373"/>
    </location>
</feature>
<dbReference type="Pfam" id="PF02463">
    <property type="entry name" value="SMC_N"/>
    <property type="match status" value="1"/>
</dbReference>
<dbReference type="InterPro" id="IPR003395">
    <property type="entry name" value="RecF/RecN/SMC_N"/>
</dbReference>
<keyword evidence="3 7" id="KW-0547">Nucleotide-binding</keyword>
<organism evidence="9 10">
    <name type="scientific">Macrococcus brunensis</name>
    <dbReference type="NCBI Taxonomy" id="198483"/>
    <lineage>
        <taxon>Bacteria</taxon>
        <taxon>Bacillati</taxon>
        <taxon>Bacillota</taxon>
        <taxon>Bacilli</taxon>
        <taxon>Bacillales</taxon>
        <taxon>Staphylococcaceae</taxon>
        <taxon>Macrococcus</taxon>
    </lineage>
</organism>
<evidence type="ECO:0000313" key="9">
    <source>
        <dbReference type="EMBL" id="TDL98711.1"/>
    </source>
</evidence>
<dbReference type="InterPro" id="IPR024704">
    <property type="entry name" value="SMC"/>
</dbReference>
<protein>
    <recommendedName>
        <fullName evidence="7">Chromosome partition protein Smc</fullName>
    </recommendedName>
</protein>
<comment type="function">
    <text evidence="7">Required for chromosome condensation and partitioning.</text>
</comment>
<dbReference type="GO" id="GO:0016887">
    <property type="term" value="F:ATP hydrolysis activity"/>
    <property type="evidence" value="ECO:0007669"/>
    <property type="project" value="InterPro"/>
</dbReference>
<dbReference type="SUPFAM" id="SSF52540">
    <property type="entry name" value="P-loop containing nucleoside triphosphate hydrolases"/>
    <property type="match status" value="1"/>
</dbReference>
<dbReference type="PANTHER" id="PTHR43977">
    <property type="entry name" value="STRUCTURAL MAINTENANCE OF CHROMOSOMES PROTEIN 3"/>
    <property type="match status" value="1"/>
</dbReference>
<comment type="similarity">
    <text evidence="7">Belongs to the SMC family.</text>
</comment>
<feature type="coiled-coil region" evidence="7">
    <location>
        <begin position="423"/>
        <end position="450"/>
    </location>
</feature>
<evidence type="ECO:0000259" key="8">
    <source>
        <dbReference type="SMART" id="SM00968"/>
    </source>
</evidence>
<dbReference type="SMART" id="SM00968">
    <property type="entry name" value="SMC_hinge"/>
    <property type="match status" value="1"/>
</dbReference>
<feature type="coiled-coil region" evidence="7">
    <location>
        <begin position="234"/>
        <end position="282"/>
    </location>
</feature>
<dbReference type="InterPro" id="IPR036277">
    <property type="entry name" value="SMC_hinge_sf"/>
</dbReference>
<dbReference type="Gene3D" id="1.20.1060.20">
    <property type="match status" value="1"/>
</dbReference>
<evidence type="ECO:0000256" key="6">
    <source>
        <dbReference type="ARBA" id="ARBA00023125"/>
    </source>
</evidence>
<dbReference type="GO" id="GO:0030261">
    <property type="term" value="P:chromosome condensation"/>
    <property type="evidence" value="ECO:0007669"/>
    <property type="project" value="InterPro"/>
</dbReference>
<evidence type="ECO:0000256" key="7">
    <source>
        <dbReference type="HAMAP-Rule" id="MF_01894"/>
    </source>
</evidence>
<dbReference type="PIRSF" id="PIRSF005719">
    <property type="entry name" value="SMC"/>
    <property type="match status" value="1"/>
</dbReference>
<dbReference type="InterPro" id="IPR010935">
    <property type="entry name" value="SMC_hinge"/>
</dbReference>
<feature type="binding site" evidence="7">
    <location>
        <begin position="33"/>
        <end position="40"/>
    </location>
    <ligand>
        <name>ATP</name>
        <dbReference type="ChEBI" id="CHEBI:30616"/>
    </ligand>
</feature>
<dbReference type="GO" id="GO:0007062">
    <property type="term" value="P:sister chromatid cohesion"/>
    <property type="evidence" value="ECO:0007669"/>
    <property type="project" value="InterPro"/>
</dbReference>
<dbReference type="HAMAP" id="MF_01894">
    <property type="entry name" value="Smc_prok"/>
    <property type="match status" value="1"/>
</dbReference>
<dbReference type="CDD" id="cd03278">
    <property type="entry name" value="ABC_SMC_barmotin"/>
    <property type="match status" value="2"/>
</dbReference>
<evidence type="ECO:0000256" key="4">
    <source>
        <dbReference type="ARBA" id="ARBA00022840"/>
    </source>
</evidence>
<comment type="domain">
    <text evidence="7">Contains large globular domains required for ATP hydrolysis at each terminus and a third globular domain forming a flexible hinge near the middle of the molecule. These domains are separated by coiled-coil structures.</text>
</comment>
<comment type="caution">
    <text evidence="9">The sequence shown here is derived from an EMBL/GenBank/DDBJ whole genome shotgun (WGS) entry which is preliminary data.</text>
</comment>
<dbReference type="GO" id="GO:0005737">
    <property type="term" value="C:cytoplasm"/>
    <property type="evidence" value="ECO:0007669"/>
    <property type="project" value="UniProtKB-SubCell"/>
</dbReference>
<dbReference type="GO" id="GO:0005524">
    <property type="term" value="F:ATP binding"/>
    <property type="evidence" value="ECO:0007669"/>
    <property type="project" value="UniProtKB-UniRule"/>
</dbReference>
<accession>A0A4R6BFQ4</accession>
<dbReference type="InterPro" id="IPR011890">
    <property type="entry name" value="SMC_prok"/>
</dbReference>
<keyword evidence="5 7" id="KW-0175">Coiled coil</keyword>
<name>A0A4R6BFQ4_9STAP</name>
<dbReference type="GO" id="GO:0007059">
    <property type="term" value="P:chromosome segregation"/>
    <property type="evidence" value="ECO:0007669"/>
    <property type="project" value="UniProtKB-UniRule"/>
</dbReference>
<dbReference type="GO" id="GO:0003677">
    <property type="term" value="F:DNA binding"/>
    <property type="evidence" value="ECO:0007669"/>
    <property type="project" value="UniProtKB-UniRule"/>
</dbReference>
<evidence type="ECO:0000256" key="1">
    <source>
        <dbReference type="ARBA" id="ARBA00004496"/>
    </source>
</evidence>
<keyword evidence="2 7" id="KW-0963">Cytoplasm</keyword>
<feature type="coiled-coil region" evidence="7">
    <location>
        <begin position="759"/>
        <end position="914"/>
    </location>
</feature>
<evidence type="ECO:0000313" key="10">
    <source>
        <dbReference type="Proteomes" id="UP000295310"/>
    </source>
</evidence>
<dbReference type="Pfam" id="PF06470">
    <property type="entry name" value="SMC_hinge"/>
    <property type="match status" value="1"/>
</dbReference>
<dbReference type="Gene3D" id="3.40.50.300">
    <property type="entry name" value="P-loop containing nucleotide triphosphate hydrolases"/>
    <property type="match status" value="2"/>
</dbReference>
<dbReference type="GO" id="GO:0005694">
    <property type="term" value="C:chromosome"/>
    <property type="evidence" value="ECO:0007669"/>
    <property type="project" value="InterPro"/>
</dbReference>
<evidence type="ECO:0000256" key="5">
    <source>
        <dbReference type="ARBA" id="ARBA00023054"/>
    </source>
</evidence>
<feature type="domain" description="SMC hinge" evidence="8">
    <location>
        <begin position="512"/>
        <end position="631"/>
    </location>
</feature>
<dbReference type="EMBL" id="SCWA01000002">
    <property type="protein sequence ID" value="TDL98711.1"/>
    <property type="molecule type" value="Genomic_DNA"/>
</dbReference>
<keyword evidence="6 7" id="KW-0238">DNA-binding</keyword>
<dbReference type="InterPro" id="IPR027417">
    <property type="entry name" value="P-loop_NTPase"/>
</dbReference>
<dbReference type="SUPFAM" id="SSF75553">
    <property type="entry name" value="Smc hinge domain"/>
    <property type="match status" value="1"/>
</dbReference>
<comment type="subunit">
    <text evidence="7">Homodimer.</text>
</comment>
<dbReference type="NCBIfam" id="TIGR02168">
    <property type="entry name" value="SMC_prok_B"/>
    <property type="match status" value="1"/>
</dbReference>
<evidence type="ECO:0000256" key="3">
    <source>
        <dbReference type="ARBA" id="ARBA00022741"/>
    </source>
</evidence>
<proteinExistence type="inferred from homology"/>
<sequence length="1174" mass="134299">MVYLKTVEAYGFKSFADKTKVEFDQGLTAIIGPNGSGKSNITDAIRWVLGEQSAKSLRGARMEDVIFSGTEKRQALNYAEVTLKLDNSDRQIDADAQLNITRRLYRSGESEYFINQTKSRLKDITELFLDTGLGKESFSMISQGKVDEILNAKPEDRRHLIEEAAGVLKYKKRKKETASKLDETMLNLSRVNDIIFDLEARVEPLAIESATAEEHQALTQEMTEADIQVTVTDIQALKTEYARLDTEIKEFNDMILIKKERADKLEKELSGLNDRNTVLTESQDSLNQQRLELSTQLERQQGRLSVLYEKQDNQSQAEARQKKELQKLESERQALQQADQKQSGETAELQTELKQVRQEERSAEKKLTELNSDVTALIESARDQYYQVLSEQTSARNELKYIEKELTALERYFTENQTDSHDYQDMQREHEVFEDKLKQLEKDLMTKRTAYKECLADIQTKQTRYRELDDQLRQGHRYLDKLKSKYQSLTAMQSEYQGYYQGVRLVLREKLEGIYGAVAELIDIDSKYQTALDIALGGQLQSIVTEDETSARAAIQFLKKRKGGRATFLPLSTIQPKVMADSMLNRMKQLEGYVGQLSNLITVDPKYASIVRNLTGLVVVAEDLESANNIARQTSYKFRIVTLDGNIVNPGGSMTGGSVNQPSILLRQKEELEQVSVQLSSYQEQLSALENEFNSLKSEITDAEIRAQNLQSAGEELAEEERVLKQQRDEHQSRLYTLKAINQQHEERLKQKNEYETTHQRLNQSISENEVQLKEIEQQITDYQLLQTDARSIEKEVNATLAELRQRKVILEERLKYQRDKQQTNEERLKQVRAAISDLEAVDELNHIEEKIAALKEEIKQSEEKLSVVTQQFDQDRRAAEEVAAGIREQQVNYNELMRQLNNLENGVGEMKGQYSRIDVQLESLIYHLMEDYHMTFEAAENLYPEPTDIDAARKRVKLTKLAIEELGPVNPNAIQQYKEVKERYDFLSEQETDLLSAKDTLETIMKEMDDEVTARFNETFSQVQSNFAQVFSELFGGGNGEIKLNSDDVLTAGLDIVVEPPGKKRQHLTLLSGGERALTAVALLFAILKVRTAPFVILDEVEAALDEANVLRFGQYVKTLSHDTQFIVITHRKGTMEAADRLYGVTMQNSGITQMVSVDLNELNHNEIKELTK</sequence>
<keyword evidence="4 7" id="KW-0067">ATP-binding</keyword>
<dbReference type="AlphaFoldDB" id="A0A4R6BFQ4"/>
<dbReference type="GO" id="GO:0006260">
    <property type="term" value="P:DNA replication"/>
    <property type="evidence" value="ECO:0007669"/>
    <property type="project" value="UniProtKB-UniRule"/>
</dbReference>